<evidence type="ECO:0000313" key="8">
    <source>
        <dbReference type="EMBL" id="KCW51001.1"/>
    </source>
</evidence>
<dbReference type="InParanoid" id="A0A059ABJ1"/>
<feature type="compositionally biased region" description="Basic and acidic residues" evidence="5">
    <location>
        <begin position="1"/>
        <end position="11"/>
    </location>
</feature>
<dbReference type="STRING" id="71139.A0A059ABJ1"/>
<evidence type="ECO:0000259" key="7">
    <source>
        <dbReference type="Pfam" id="PF03168"/>
    </source>
</evidence>
<evidence type="ECO:0000256" key="3">
    <source>
        <dbReference type="ARBA" id="ARBA00022989"/>
    </source>
</evidence>
<organism evidence="8">
    <name type="scientific">Eucalyptus grandis</name>
    <name type="common">Flooded gum</name>
    <dbReference type="NCBI Taxonomy" id="71139"/>
    <lineage>
        <taxon>Eukaryota</taxon>
        <taxon>Viridiplantae</taxon>
        <taxon>Streptophyta</taxon>
        <taxon>Embryophyta</taxon>
        <taxon>Tracheophyta</taxon>
        <taxon>Spermatophyta</taxon>
        <taxon>Magnoliopsida</taxon>
        <taxon>eudicotyledons</taxon>
        <taxon>Gunneridae</taxon>
        <taxon>Pentapetalae</taxon>
        <taxon>rosids</taxon>
        <taxon>malvids</taxon>
        <taxon>Myrtales</taxon>
        <taxon>Myrtaceae</taxon>
        <taxon>Myrtoideae</taxon>
        <taxon>Eucalypteae</taxon>
        <taxon>Eucalyptus</taxon>
    </lineage>
</organism>
<reference evidence="8" key="1">
    <citation type="submission" date="2013-07" db="EMBL/GenBank/DDBJ databases">
        <title>The genome of Eucalyptus grandis.</title>
        <authorList>
            <person name="Schmutz J."/>
            <person name="Hayes R."/>
            <person name="Myburg A."/>
            <person name="Tuskan G."/>
            <person name="Grattapaglia D."/>
            <person name="Rokhsar D.S."/>
        </authorList>
    </citation>
    <scope>NUCLEOTIDE SEQUENCE</scope>
    <source>
        <tissue evidence="8">Leaf extractions</tissue>
    </source>
</reference>
<feature type="domain" description="Late embryogenesis abundant protein LEA-2 subgroup" evidence="7">
    <location>
        <begin position="140"/>
        <end position="242"/>
    </location>
</feature>
<dbReference type="PANTHER" id="PTHR31234">
    <property type="entry name" value="LATE EMBRYOGENESIS ABUNDANT (LEA) HYDROXYPROLINE-RICH GLYCOPROTEIN FAMILY"/>
    <property type="match status" value="1"/>
</dbReference>
<dbReference type="GO" id="GO:0016020">
    <property type="term" value="C:membrane"/>
    <property type="evidence" value="ECO:0007669"/>
    <property type="project" value="UniProtKB-SubCell"/>
</dbReference>
<gene>
    <name evidence="8" type="ORF">EUGRSUZ_J00628</name>
</gene>
<dbReference type="GO" id="GO:0098542">
    <property type="term" value="P:defense response to other organism"/>
    <property type="evidence" value="ECO:0007669"/>
    <property type="project" value="InterPro"/>
</dbReference>
<dbReference type="PANTHER" id="PTHR31234:SF70">
    <property type="entry name" value="LATE EMBRYOGENESIS ABUNDANT PROTEIN LEA-2 SUBGROUP DOMAIN-CONTAINING PROTEIN"/>
    <property type="match status" value="1"/>
</dbReference>
<dbReference type="InterPro" id="IPR004864">
    <property type="entry name" value="LEA_2"/>
</dbReference>
<dbReference type="FunCoup" id="A0A059ABJ1">
    <property type="interactions" value="67"/>
</dbReference>
<sequence length="268" mass="29017">MADRVHPHDSPPESPPSPTENPPREPQSPPKPALPAQDKPVPPPLTYVIQLPKDQVYRVPPPENAKLFQRYTRRGQRRGSPCCCIFLAVAAFVLLVGAAAGLFYLILKPEPPKYAVDGVAISGVDLNTTSAMSPEIILAVRAENPNDKIGIYYLGGSSVNMYYDAVRLAGGALPAMYQSSKSYTVFNVTLTGSDVVLTSDSLRDLTTEQSQGSVPLKLTVKAPVKFKVGAVKTWKITVKLSCDVTVDKLTASAKVVQEDCDYSVNIFK</sequence>
<dbReference type="AlphaFoldDB" id="A0A059ABJ1"/>
<proteinExistence type="predicted"/>
<evidence type="ECO:0000256" key="6">
    <source>
        <dbReference type="SAM" id="Phobius"/>
    </source>
</evidence>
<evidence type="ECO:0000256" key="5">
    <source>
        <dbReference type="SAM" id="MobiDB-lite"/>
    </source>
</evidence>
<feature type="compositionally biased region" description="Pro residues" evidence="5">
    <location>
        <begin position="12"/>
        <end position="33"/>
    </location>
</feature>
<evidence type="ECO:0000256" key="4">
    <source>
        <dbReference type="ARBA" id="ARBA00023136"/>
    </source>
</evidence>
<dbReference type="eggNOG" id="ENOG502QUZX">
    <property type="taxonomic scope" value="Eukaryota"/>
</dbReference>
<dbReference type="InterPro" id="IPR044839">
    <property type="entry name" value="NDR1-like"/>
</dbReference>
<keyword evidence="3 6" id="KW-1133">Transmembrane helix</keyword>
<name>A0A059ABJ1_EUCGR</name>
<evidence type="ECO:0000256" key="1">
    <source>
        <dbReference type="ARBA" id="ARBA00004167"/>
    </source>
</evidence>
<keyword evidence="2 6" id="KW-0812">Transmembrane</keyword>
<keyword evidence="4 6" id="KW-0472">Membrane</keyword>
<dbReference type="Gramene" id="KCW51001">
    <property type="protein sequence ID" value="KCW51001"/>
    <property type="gene ID" value="EUGRSUZ_J00628"/>
</dbReference>
<feature type="region of interest" description="Disordered" evidence="5">
    <location>
        <begin position="1"/>
        <end position="45"/>
    </location>
</feature>
<accession>A0A059ABJ1</accession>
<feature type="transmembrane region" description="Helical" evidence="6">
    <location>
        <begin position="83"/>
        <end position="107"/>
    </location>
</feature>
<dbReference type="EMBL" id="KK198762">
    <property type="protein sequence ID" value="KCW51001.1"/>
    <property type="molecule type" value="Genomic_DNA"/>
</dbReference>
<dbReference type="Gene3D" id="2.60.40.1820">
    <property type="match status" value="1"/>
</dbReference>
<dbReference type="Pfam" id="PF03168">
    <property type="entry name" value="LEA_2"/>
    <property type="match status" value="1"/>
</dbReference>
<dbReference type="OMA" id="HHELEMY"/>
<evidence type="ECO:0000256" key="2">
    <source>
        <dbReference type="ARBA" id="ARBA00022692"/>
    </source>
</evidence>
<dbReference type="KEGG" id="egr:104421408"/>
<comment type="subcellular location">
    <subcellularLocation>
        <location evidence="1">Membrane</location>
        <topology evidence="1">Single-pass membrane protein</topology>
    </subcellularLocation>
</comment>
<dbReference type="OrthoDB" id="1849707at2759"/>
<protein>
    <recommendedName>
        <fullName evidence="7">Late embryogenesis abundant protein LEA-2 subgroup domain-containing protein</fullName>
    </recommendedName>
</protein>